<reference evidence="6" key="1">
    <citation type="submission" date="2013-11" db="EMBL/GenBank/DDBJ databases">
        <title>Biosynthesis of Fischerindole Indole Alkaloids in Cyanobacterium Fischerella muscicola UTEX 1829.</title>
        <authorList>
            <person name="Liu X."/>
            <person name="Hillwig M.L."/>
        </authorList>
    </citation>
    <scope>NUCLEOTIDE SEQUENCE</scope>
    <source>
        <strain evidence="6">UTEX 1829</strain>
    </source>
</reference>
<evidence type="ECO:0000256" key="3">
    <source>
        <dbReference type="ARBA" id="ARBA00023004"/>
    </source>
</evidence>
<evidence type="ECO:0000256" key="4">
    <source>
        <dbReference type="ARBA" id="ARBA00023014"/>
    </source>
</evidence>
<gene>
    <name evidence="7" type="primary">fimB2</name>
</gene>
<keyword evidence="3" id="KW-0408">Iron</keyword>
<dbReference type="GO" id="GO:0046872">
    <property type="term" value="F:metal ion binding"/>
    <property type="evidence" value="ECO:0007669"/>
    <property type="project" value="UniProtKB-KW"/>
</dbReference>
<evidence type="ECO:0000256" key="1">
    <source>
        <dbReference type="ARBA" id="ARBA00022714"/>
    </source>
</evidence>
<name>A0A1L1VVX4_FISMU</name>
<dbReference type="GO" id="GO:0016705">
    <property type="term" value="F:oxidoreductase activity, acting on paired donors, with incorporation or reduction of molecular oxygen"/>
    <property type="evidence" value="ECO:0007669"/>
    <property type="project" value="UniProtKB-ARBA"/>
</dbReference>
<dbReference type="InterPro" id="IPR017941">
    <property type="entry name" value="Rieske_2Fe-2S"/>
</dbReference>
<dbReference type="EMBL" id="KY026487">
    <property type="protein sequence ID" value="APZ79547.1"/>
    <property type="molecule type" value="Genomic_DNA"/>
</dbReference>
<sequence length="285" mass="33376">MNLAASWYIAMVSKELNSKLQKIQLFGRSLVAWRDKIGKPVIMDDFSTYVTREEYGYIWVWYGSVNPLFDLPVFDVTENNKHNYIHNYFSFTAKTSVQKILEIVLNHHHLIRSHNSLVIDRIEHTYLDEKNVELSKLPITKEAWFGTITETQIKDYFGINEIAGFLGLKITKLTNRVDAWPSGFLSRIKINGKHKINIFASASPISENEIKWHVLIFMEKNNNLLLDPLYYLVVFWQKRSSGLVDKSVANLIDKYLTQSSVEIDKTVFKFRIFYETWVAQIKQNR</sequence>
<keyword evidence="4" id="KW-0411">Iron-sulfur</keyword>
<dbReference type="PROSITE" id="PS51296">
    <property type="entry name" value="RIESKE"/>
    <property type="match status" value="1"/>
</dbReference>
<dbReference type="AlphaFoldDB" id="A0A1L1VVX4"/>
<dbReference type="GO" id="GO:0004497">
    <property type="term" value="F:monooxygenase activity"/>
    <property type="evidence" value="ECO:0007669"/>
    <property type="project" value="UniProtKB-ARBA"/>
</dbReference>
<accession>A0A1L1VVX4</accession>
<evidence type="ECO:0000313" key="7">
    <source>
        <dbReference type="EMBL" id="APZ79547.1"/>
    </source>
</evidence>
<organism evidence="6">
    <name type="scientific">Fischerella muscicola UTEX 1829</name>
    <dbReference type="NCBI Taxonomy" id="83542"/>
    <lineage>
        <taxon>Bacteria</taxon>
        <taxon>Bacillati</taxon>
        <taxon>Cyanobacteriota</taxon>
        <taxon>Cyanophyceae</taxon>
        <taxon>Nostocales</taxon>
        <taxon>Hapalosiphonaceae</taxon>
        <taxon>Fischerella</taxon>
    </lineage>
</organism>
<dbReference type="InterPro" id="IPR036922">
    <property type="entry name" value="Rieske_2Fe-2S_sf"/>
</dbReference>
<reference evidence="7" key="2">
    <citation type="submission" date="2016-10" db="EMBL/GenBank/DDBJ databases">
        <title>Decoding cyclase-dependent assembly of hapalindole and fischerindole alkaloids.</title>
        <authorList>
            <person name="Li S."/>
            <person name="Lowell A.N."/>
            <person name="Newmister S.A."/>
            <person name="Yu F."/>
            <person name="Williams R.M."/>
            <person name="Sherman D.H."/>
        </authorList>
    </citation>
    <scope>NUCLEOTIDE SEQUENCE</scope>
    <source>
        <strain evidence="7">UTEX 1829</strain>
    </source>
</reference>
<feature type="domain" description="Rieske" evidence="5">
    <location>
        <begin position="7"/>
        <end position="45"/>
    </location>
</feature>
<evidence type="ECO:0000256" key="2">
    <source>
        <dbReference type="ARBA" id="ARBA00022723"/>
    </source>
</evidence>
<protein>
    <submittedName>
        <fullName evidence="6">FidO3</fullName>
    </submittedName>
    <submittedName>
        <fullName evidence="7">FimB2</fullName>
    </submittedName>
</protein>
<keyword evidence="2" id="KW-0479">Metal-binding</keyword>
<dbReference type="EMBL" id="KF819511">
    <property type="protein sequence ID" value="AHI58868.1"/>
    <property type="molecule type" value="Genomic_DNA"/>
</dbReference>
<keyword evidence="1" id="KW-0001">2Fe-2S</keyword>
<proteinExistence type="predicted"/>
<dbReference type="GO" id="GO:0051537">
    <property type="term" value="F:2 iron, 2 sulfur cluster binding"/>
    <property type="evidence" value="ECO:0007669"/>
    <property type="project" value="UniProtKB-KW"/>
</dbReference>
<dbReference type="Gene3D" id="2.102.10.10">
    <property type="entry name" value="Rieske [2Fe-2S] iron-sulphur domain"/>
    <property type="match status" value="1"/>
</dbReference>
<evidence type="ECO:0000313" key="6">
    <source>
        <dbReference type="EMBL" id="AHI58868.1"/>
    </source>
</evidence>
<evidence type="ECO:0000259" key="5">
    <source>
        <dbReference type="PROSITE" id="PS51296"/>
    </source>
</evidence>